<dbReference type="SUPFAM" id="SSF52058">
    <property type="entry name" value="L domain-like"/>
    <property type="match status" value="2"/>
</dbReference>
<evidence type="ECO:0000313" key="2">
    <source>
        <dbReference type="EMBL" id="CAL5093372.1"/>
    </source>
</evidence>
<dbReference type="PANTHER" id="PTHR47186">
    <property type="entry name" value="LEUCINE-RICH REPEAT-CONTAINING PROTEIN 57"/>
    <property type="match status" value="1"/>
</dbReference>
<dbReference type="Pfam" id="PF25019">
    <property type="entry name" value="LRR_R13L1-DRL21"/>
    <property type="match status" value="1"/>
</dbReference>
<accession>A0ABC9GH47</accession>
<dbReference type="EMBL" id="OZ075119">
    <property type="protein sequence ID" value="CAL5093372.1"/>
    <property type="molecule type" value="Genomic_DNA"/>
</dbReference>
<evidence type="ECO:0000313" key="3">
    <source>
        <dbReference type="Proteomes" id="UP001497457"/>
    </source>
</evidence>
<organism evidence="2 3">
    <name type="scientific">Urochloa decumbens</name>
    <dbReference type="NCBI Taxonomy" id="240449"/>
    <lineage>
        <taxon>Eukaryota</taxon>
        <taxon>Viridiplantae</taxon>
        <taxon>Streptophyta</taxon>
        <taxon>Embryophyta</taxon>
        <taxon>Tracheophyta</taxon>
        <taxon>Spermatophyta</taxon>
        <taxon>Magnoliopsida</taxon>
        <taxon>Liliopsida</taxon>
        <taxon>Poales</taxon>
        <taxon>Poaceae</taxon>
        <taxon>PACMAD clade</taxon>
        <taxon>Panicoideae</taxon>
        <taxon>Panicodae</taxon>
        <taxon>Paniceae</taxon>
        <taxon>Melinidinae</taxon>
        <taxon>Urochloa</taxon>
    </lineage>
</organism>
<dbReference type="AlphaFoldDB" id="A0ABC9GH47"/>
<protein>
    <recommendedName>
        <fullName evidence="1">R13L1/DRL21-like LRR repeat region domain-containing protein</fullName>
    </recommendedName>
</protein>
<gene>
    <name evidence="2" type="ORF">URODEC1_LOCUS115353</name>
</gene>
<keyword evidence="3" id="KW-1185">Reference proteome</keyword>
<feature type="domain" description="R13L1/DRL21-like LRR repeat region" evidence="1">
    <location>
        <begin position="261"/>
        <end position="384"/>
    </location>
</feature>
<evidence type="ECO:0000259" key="1">
    <source>
        <dbReference type="Pfam" id="PF25019"/>
    </source>
</evidence>
<dbReference type="Proteomes" id="UP001497457">
    <property type="component" value="Chromosome 9rd"/>
</dbReference>
<proteinExistence type="predicted"/>
<reference evidence="2" key="1">
    <citation type="submission" date="2024-10" db="EMBL/GenBank/DDBJ databases">
        <authorList>
            <person name="Ryan C."/>
        </authorList>
    </citation>
    <scope>NUCLEOTIDE SEQUENCE [LARGE SCALE GENOMIC DNA]</scope>
</reference>
<name>A0ABC9GH47_9POAL</name>
<dbReference type="InterPro" id="IPR032675">
    <property type="entry name" value="LRR_dom_sf"/>
</dbReference>
<dbReference type="PANTHER" id="PTHR47186:SF3">
    <property type="entry name" value="OS09G0267800 PROTEIN"/>
    <property type="match status" value="1"/>
</dbReference>
<dbReference type="Gene3D" id="3.80.10.10">
    <property type="entry name" value="Ribonuclease Inhibitor"/>
    <property type="match status" value="3"/>
</dbReference>
<dbReference type="InterPro" id="IPR056789">
    <property type="entry name" value="LRR_R13L1-DRL21"/>
</dbReference>
<sequence>MWIGSGLFPFSPSWPEDIDSEKANDADLLSSDVIAGEYFDALANKSFFCCMLETEPYDEDQKEYYVLHGLMHDMAQFVSQGECARVDNGDFSSVTPTTRHLSIAQCSNSGTIASNFRSIIKLSFLRTLIIQIDFCLDEEVELVLGDALECLKHLRLLYLDMPSLFHTLDRVSYLTKLRYLFLFSCDESHLHKVFRFYLLKVFKLKHFTTKEPNCSDIYNLYCLRCLHIPDNMSSNIHQIGRLTSLQELHCFDVGEKDGQRLGELGNLRNLSQLSLRNLQNVSNSKEAMEINLKKKQHMKFLSLSWNMHVKDPVNQDDQIIHNLEPNKELQRLHIHGYSGVNLPFWIENSSLNHLVSLHLEYCMNWNSLPSLQEINSLKHLKLESLFQLEYIGTALEKQFETNAVEDTWLPPFLSTLIVRWCPNLKELPAIPCTLELFVIEDVQLAVLPRILQMHAGGREPTTAKSQLSVLHIESCAYLTSLEEGLLEQQEQLLLTTLVIRHCERLSHLPKKGLAELHHLNSLEIVACPILRDVKTKDNTLPASLKNLEVNQCGHIEASILMSLQNLTVLRRLTLLNCTNIEKLPSVEVFRTLKNLIDVSIARCKNMLSLGGLGAVASLRVLSILCCDKLIVSESPHDGCSFKLQKLRIDRQALLSVEPLRSLRHTKDLEIGDDYEMVSLPEEWLLQNAASLHSIEIGVAESLRSLPSEMVKLGSLQSLHIERAPLIQLLPQLPASLSKLAIWGCNPMFLKRYERDAGEDWGNIGELGSLQSLHIERAPLIQSLPQLPASHSKLAIWGCDPTFLKPYERDAGEDWEKIAHIASVDIKAYSEGTYYGDDQRQDFINSNRQFVVID</sequence>